<feature type="region of interest" description="Disordered" evidence="1">
    <location>
        <begin position="182"/>
        <end position="221"/>
    </location>
</feature>
<dbReference type="AlphaFoldDB" id="A0A8T0J7Q6"/>
<accession>A0A8T0J7Q6</accession>
<reference evidence="2" key="1">
    <citation type="submission" date="2020-06" db="EMBL/GenBank/DDBJ databases">
        <title>WGS assembly of Ceratodon purpureus strain R40.</title>
        <authorList>
            <person name="Carey S.B."/>
            <person name="Jenkins J."/>
            <person name="Shu S."/>
            <person name="Lovell J.T."/>
            <person name="Sreedasyam A."/>
            <person name="Maumus F."/>
            <person name="Tiley G.P."/>
            <person name="Fernandez-Pozo N."/>
            <person name="Barry K."/>
            <person name="Chen C."/>
            <person name="Wang M."/>
            <person name="Lipzen A."/>
            <person name="Daum C."/>
            <person name="Saski C.A."/>
            <person name="Payton A.C."/>
            <person name="Mcbreen J.C."/>
            <person name="Conrad R.E."/>
            <person name="Kollar L.M."/>
            <person name="Olsson S."/>
            <person name="Huttunen S."/>
            <person name="Landis J.B."/>
            <person name="Wickett N.J."/>
            <person name="Johnson M.G."/>
            <person name="Rensing S.A."/>
            <person name="Grimwood J."/>
            <person name="Schmutz J."/>
            <person name="Mcdaniel S.F."/>
        </authorList>
    </citation>
    <scope>NUCLEOTIDE SEQUENCE</scope>
    <source>
        <strain evidence="2">R40</strain>
    </source>
</reference>
<evidence type="ECO:0000256" key="1">
    <source>
        <dbReference type="SAM" id="MobiDB-lite"/>
    </source>
</evidence>
<dbReference type="GO" id="GO:0005634">
    <property type="term" value="C:nucleus"/>
    <property type="evidence" value="ECO:0007669"/>
    <property type="project" value="InterPro"/>
</dbReference>
<feature type="region of interest" description="Disordered" evidence="1">
    <location>
        <begin position="117"/>
        <end position="169"/>
    </location>
</feature>
<dbReference type="InterPro" id="IPR034590">
    <property type="entry name" value="POLYCHOME/GIG1"/>
</dbReference>
<keyword evidence="3" id="KW-1185">Reference proteome</keyword>
<proteinExistence type="predicted"/>
<dbReference type="PANTHER" id="PTHR35119:SF1">
    <property type="entry name" value="PROTEIN POLYCHOME"/>
    <property type="match status" value="1"/>
</dbReference>
<protein>
    <submittedName>
        <fullName evidence="2">Uncharacterized protein</fullName>
    </submittedName>
</protein>
<sequence>MKRAQIVERNRGHWDFEVEHPIAPPELEQGPMPRNFGVTTRRLRFTRSLSRNDRECINDTHEDSGAVVGTSERVLRSSQTRVSTSVISAREGSKSSLEIFNDHISEIVVNAGSQVDESGQDCLSPELPKATSGIDSGKAQQGIGEDDRGKENVDPLGGTSSGSPLPEWFTRRPLQDITNVLGLGEDQQPQPKKKLKKKAGTAAVPSFPSISETPTRRKDSTVIQPKCYSFATPKQYSNLGKNFR</sequence>
<dbReference type="PANTHER" id="PTHR35119">
    <property type="entry name" value="PROTEIN POLYCHOME"/>
    <property type="match status" value="1"/>
</dbReference>
<gene>
    <name evidence="2" type="ORF">KC19_1G142300</name>
</gene>
<evidence type="ECO:0000313" key="2">
    <source>
        <dbReference type="EMBL" id="KAG0591009.1"/>
    </source>
</evidence>
<name>A0A8T0J7Q6_CERPU</name>
<organism evidence="2 3">
    <name type="scientific">Ceratodon purpureus</name>
    <name type="common">Fire moss</name>
    <name type="synonym">Dicranum purpureum</name>
    <dbReference type="NCBI Taxonomy" id="3225"/>
    <lineage>
        <taxon>Eukaryota</taxon>
        <taxon>Viridiplantae</taxon>
        <taxon>Streptophyta</taxon>
        <taxon>Embryophyta</taxon>
        <taxon>Bryophyta</taxon>
        <taxon>Bryophytina</taxon>
        <taxon>Bryopsida</taxon>
        <taxon>Dicranidae</taxon>
        <taxon>Pseudoditrichales</taxon>
        <taxon>Ditrichaceae</taxon>
        <taxon>Ceratodon</taxon>
    </lineage>
</organism>
<dbReference type="GO" id="GO:0051783">
    <property type="term" value="P:regulation of nuclear division"/>
    <property type="evidence" value="ECO:0007669"/>
    <property type="project" value="InterPro"/>
</dbReference>
<evidence type="ECO:0000313" key="3">
    <source>
        <dbReference type="Proteomes" id="UP000822688"/>
    </source>
</evidence>
<dbReference type="EMBL" id="CM026421">
    <property type="protein sequence ID" value="KAG0591009.1"/>
    <property type="molecule type" value="Genomic_DNA"/>
</dbReference>
<dbReference type="Proteomes" id="UP000822688">
    <property type="component" value="Chromosome 1"/>
</dbReference>
<comment type="caution">
    <text evidence="2">The sequence shown here is derived from an EMBL/GenBank/DDBJ whole genome shotgun (WGS) entry which is preliminary data.</text>
</comment>